<sequence length="108" mass="11735">MGPYFLQRSPEDGRLHPPQQPATQQPCTAAWLWVEQCSSADYPNIDFRVAICIGRAALGAAVAKENTALPVHEPRRGGATLHLSKRFGLTTCHKLVLKICTAITPSAI</sequence>
<evidence type="ECO:0000313" key="2">
    <source>
        <dbReference type="EMBL" id="RLM78267.1"/>
    </source>
</evidence>
<dbReference type="STRING" id="4540.A0A3L6QEA1"/>
<dbReference type="AlphaFoldDB" id="A0A3L6QEA1"/>
<comment type="caution">
    <text evidence="2">The sequence shown here is derived from an EMBL/GenBank/DDBJ whole genome shotgun (WGS) entry which is preliminary data.</text>
</comment>
<evidence type="ECO:0000313" key="3">
    <source>
        <dbReference type="Proteomes" id="UP000275267"/>
    </source>
</evidence>
<reference evidence="3" key="1">
    <citation type="journal article" date="2019" name="Nat. Commun.">
        <title>The genome of broomcorn millet.</title>
        <authorList>
            <person name="Zou C."/>
            <person name="Miki D."/>
            <person name="Li D."/>
            <person name="Tang Q."/>
            <person name="Xiao L."/>
            <person name="Rajput S."/>
            <person name="Deng P."/>
            <person name="Jia W."/>
            <person name="Huang R."/>
            <person name="Zhang M."/>
            <person name="Sun Y."/>
            <person name="Hu J."/>
            <person name="Fu X."/>
            <person name="Schnable P.S."/>
            <person name="Li F."/>
            <person name="Zhang H."/>
            <person name="Feng B."/>
            <person name="Zhu X."/>
            <person name="Liu R."/>
            <person name="Schnable J.C."/>
            <person name="Zhu J.-K."/>
            <person name="Zhang H."/>
        </authorList>
    </citation>
    <scope>NUCLEOTIDE SEQUENCE [LARGE SCALE GENOMIC DNA]</scope>
</reference>
<gene>
    <name evidence="2" type="ORF">C2845_PM12G14400</name>
</gene>
<dbReference type="EMBL" id="PQIB02000012">
    <property type="protein sequence ID" value="RLM78267.1"/>
    <property type="molecule type" value="Genomic_DNA"/>
</dbReference>
<accession>A0A3L6QEA1</accession>
<evidence type="ECO:0000256" key="1">
    <source>
        <dbReference type="SAM" id="MobiDB-lite"/>
    </source>
</evidence>
<organism evidence="2 3">
    <name type="scientific">Panicum miliaceum</name>
    <name type="common">Proso millet</name>
    <name type="synonym">Broomcorn millet</name>
    <dbReference type="NCBI Taxonomy" id="4540"/>
    <lineage>
        <taxon>Eukaryota</taxon>
        <taxon>Viridiplantae</taxon>
        <taxon>Streptophyta</taxon>
        <taxon>Embryophyta</taxon>
        <taxon>Tracheophyta</taxon>
        <taxon>Spermatophyta</taxon>
        <taxon>Magnoliopsida</taxon>
        <taxon>Liliopsida</taxon>
        <taxon>Poales</taxon>
        <taxon>Poaceae</taxon>
        <taxon>PACMAD clade</taxon>
        <taxon>Panicoideae</taxon>
        <taxon>Panicodae</taxon>
        <taxon>Paniceae</taxon>
        <taxon>Panicinae</taxon>
        <taxon>Panicum</taxon>
        <taxon>Panicum sect. Panicum</taxon>
    </lineage>
</organism>
<dbReference type="Proteomes" id="UP000275267">
    <property type="component" value="Unassembled WGS sequence"/>
</dbReference>
<protein>
    <submittedName>
        <fullName evidence="2">Nuclease HARBI1</fullName>
    </submittedName>
</protein>
<name>A0A3L6QEA1_PANMI</name>
<proteinExistence type="predicted"/>
<dbReference type="OrthoDB" id="2668416at2759"/>
<keyword evidence="3" id="KW-1185">Reference proteome</keyword>
<feature type="region of interest" description="Disordered" evidence="1">
    <location>
        <begin position="1"/>
        <end position="23"/>
    </location>
</feature>